<gene>
    <name evidence="1" type="ORF">RQP53_24370</name>
</gene>
<reference evidence="1" key="1">
    <citation type="submission" date="2023-09" db="EMBL/GenBank/DDBJ databases">
        <title>Paucibacter sp. APW11 Genome sequencing and assembly.</title>
        <authorList>
            <person name="Kim I."/>
        </authorList>
    </citation>
    <scope>NUCLEOTIDE SEQUENCE</scope>
    <source>
        <strain evidence="1">APW11</strain>
    </source>
</reference>
<dbReference type="EMBL" id="JAVXZY010000018">
    <property type="protein sequence ID" value="MDT9002439.1"/>
    <property type="molecule type" value="Genomic_DNA"/>
</dbReference>
<evidence type="ECO:0008006" key="3">
    <source>
        <dbReference type="Google" id="ProtNLM"/>
    </source>
</evidence>
<evidence type="ECO:0000313" key="1">
    <source>
        <dbReference type="EMBL" id="MDT9002439.1"/>
    </source>
</evidence>
<comment type="caution">
    <text evidence="1">The sequence shown here is derived from an EMBL/GenBank/DDBJ whole genome shotgun (WGS) entry which is preliminary data.</text>
</comment>
<dbReference type="Proteomes" id="UP001246372">
    <property type="component" value="Unassembled WGS sequence"/>
</dbReference>
<name>A0ABU3PIQ2_9BURK</name>
<sequence length="154" mass="17329">MNDLLERHEEQLENLTDQQFKLINETVLALLHTTSEEKMALLRNAVQNGMTAAELPSQEAVFLSRIIRDISFEEADFLLRNFEYDRIWLNETTHAGDERNTLVVKPSTTDGHVVLGLVTLGLITTAEPTYDDSGHLKFSPLVAKLIALLEAPRA</sequence>
<organism evidence="1 2">
    <name type="scientific">Roseateles aquae</name>
    <dbReference type="NCBI Taxonomy" id="3077235"/>
    <lineage>
        <taxon>Bacteria</taxon>
        <taxon>Pseudomonadati</taxon>
        <taxon>Pseudomonadota</taxon>
        <taxon>Betaproteobacteria</taxon>
        <taxon>Burkholderiales</taxon>
        <taxon>Sphaerotilaceae</taxon>
        <taxon>Roseateles</taxon>
    </lineage>
</organism>
<protein>
    <recommendedName>
        <fullName evidence="3">GAF domain-containing protein</fullName>
    </recommendedName>
</protein>
<accession>A0ABU3PIQ2</accession>
<evidence type="ECO:0000313" key="2">
    <source>
        <dbReference type="Proteomes" id="UP001246372"/>
    </source>
</evidence>
<dbReference type="RefSeq" id="WP_315653336.1">
    <property type="nucleotide sequence ID" value="NZ_JAVXZY010000018.1"/>
</dbReference>
<proteinExistence type="predicted"/>
<keyword evidence="2" id="KW-1185">Reference proteome</keyword>